<dbReference type="AlphaFoldDB" id="A0A420W2S6"/>
<protein>
    <submittedName>
        <fullName evidence="4">TIGR01777 family protein</fullName>
    </submittedName>
</protein>
<feature type="domain" description="NAD-dependent epimerase/dehydratase" evidence="2">
    <location>
        <begin position="8"/>
        <end position="139"/>
    </location>
</feature>
<evidence type="ECO:0000256" key="1">
    <source>
        <dbReference type="ARBA" id="ARBA00009353"/>
    </source>
</evidence>
<sequence length="314" mass="35418">MRLIMEKVIITGGTGAIGLHLTKLLVANFYEVIIFTRDPKAFPAQPHVRYVHWDPKKQVIDIRSIQEADYIINLAGANLNGSRWTKAYQQEIISSRVESGQLLYQTLKQVPNQVKTVISASATGWYGADDSFQKKPFEEGDPQGGDFLSWVCNLWEDSVKPIETLGKRLVVFRFGVVISKDQGLLKEINQLLRFRLSPILGSGKQMLSWIHMEDLARMLLFAIQNNALAGVYNACSSDPIPLGQFTKRIAKCKYGIGYIPFPVPAFLIKLLFGKKGQEMVLNGTWVSNKKILQEKFPFKYPTLDNNCIDNLHIG</sequence>
<dbReference type="Pfam" id="PF01370">
    <property type="entry name" value="Epimerase"/>
    <property type="match status" value="1"/>
</dbReference>
<dbReference type="Proteomes" id="UP000282423">
    <property type="component" value="Unassembled WGS sequence"/>
</dbReference>
<dbReference type="Pfam" id="PF08338">
    <property type="entry name" value="DUF1731"/>
    <property type="match status" value="1"/>
</dbReference>
<comment type="caution">
    <text evidence="4">The sequence shown here is derived from an EMBL/GenBank/DDBJ whole genome shotgun (WGS) entry which is preliminary data.</text>
</comment>
<keyword evidence="5" id="KW-1185">Reference proteome</keyword>
<dbReference type="InterPro" id="IPR013549">
    <property type="entry name" value="DUF1731"/>
</dbReference>
<comment type="similarity">
    <text evidence="1">Belongs to the NAD(P)-dependent epimerase/dehydratase family. SDR39U1 subfamily.</text>
</comment>
<dbReference type="InterPro" id="IPR001509">
    <property type="entry name" value="Epimerase_deHydtase"/>
</dbReference>
<organism evidence="4 5">
    <name type="scientific">Sphingobacterium puteale</name>
    <dbReference type="NCBI Taxonomy" id="2420510"/>
    <lineage>
        <taxon>Bacteria</taxon>
        <taxon>Pseudomonadati</taxon>
        <taxon>Bacteroidota</taxon>
        <taxon>Sphingobacteriia</taxon>
        <taxon>Sphingobacteriales</taxon>
        <taxon>Sphingobacteriaceae</taxon>
        <taxon>Sphingobacterium</taxon>
    </lineage>
</organism>
<feature type="domain" description="DUF1731" evidence="3">
    <location>
        <begin position="263"/>
        <end position="304"/>
    </location>
</feature>
<dbReference type="NCBIfam" id="TIGR01777">
    <property type="entry name" value="yfcH"/>
    <property type="match status" value="1"/>
</dbReference>
<evidence type="ECO:0000313" key="4">
    <source>
        <dbReference type="EMBL" id="RKO72867.1"/>
    </source>
</evidence>
<dbReference type="PANTHER" id="PTHR11092">
    <property type="entry name" value="SUGAR NUCLEOTIDE EPIMERASE RELATED"/>
    <property type="match status" value="1"/>
</dbReference>
<gene>
    <name evidence="4" type="ORF">D7322_05410</name>
</gene>
<name>A0A420W2S6_9SPHI</name>
<dbReference type="PANTHER" id="PTHR11092:SF0">
    <property type="entry name" value="EPIMERASE FAMILY PROTEIN SDR39U1"/>
    <property type="match status" value="1"/>
</dbReference>
<dbReference type="Gene3D" id="3.40.50.720">
    <property type="entry name" value="NAD(P)-binding Rossmann-like Domain"/>
    <property type="match status" value="1"/>
</dbReference>
<dbReference type="OrthoDB" id="9801773at2"/>
<dbReference type="InterPro" id="IPR010099">
    <property type="entry name" value="SDR39U1"/>
</dbReference>
<evidence type="ECO:0000259" key="3">
    <source>
        <dbReference type="Pfam" id="PF08338"/>
    </source>
</evidence>
<reference evidence="4 5" key="1">
    <citation type="submission" date="2018-10" db="EMBL/GenBank/DDBJ databases">
        <title>Sphingobacterium sp. M05W1-28.</title>
        <authorList>
            <person name="Cai H."/>
        </authorList>
    </citation>
    <scope>NUCLEOTIDE SEQUENCE [LARGE SCALE GENOMIC DNA]</scope>
    <source>
        <strain evidence="4 5">M05W1-28</strain>
    </source>
</reference>
<dbReference type="SUPFAM" id="SSF51735">
    <property type="entry name" value="NAD(P)-binding Rossmann-fold domains"/>
    <property type="match status" value="1"/>
</dbReference>
<dbReference type="EMBL" id="RBWS01000004">
    <property type="protein sequence ID" value="RKO72867.1"/>
    <property type="molecule type" value="Genomic_DNA"/>
</dbReference>
<dbReference type="InterPro" id="IPR036291">
    <property type="entry name" value="NAD(P)-bd_dom_sf"/>
</dbReference>
<proteinExistence type="inferred from homology"/>
<evidence type="ECO:0000259" key="2">
    <source>
        <dbReference type="Pfam" id="PF01370"/>
    </source>
</evidence>
<evidence type="ECO:0000313" key="5">
    <source>
        <dbReference type="Proteomes" id="UP000282423"/>
    </source>
</evidence>
<accession>A0A420W2S6</accession>